<proteinExistence type="inferred from homology"/>
<evidence type="ECO:0000256" key="1">
    <source>
        <dbReference type="ARBA" id="ARBA00001478"/>
    </source>
</evidence>
<feature type="region of interest" description="Disordered" evidence="8">
    <location>
        <begin position="1"/>
        <end position="74"/>
    </location>
</feature>
<dbReference type="InterPro" id="IPR001296">
    <property type="entry name" value="Glyco_trans_1"/>
</dbReference>
<dbReference type="CDD" id="cd03791">
    <property type="entry name" value="GT5_Glycogen_synthase_DULL1-like"/>
    <property type="match status" value="1"/>
</dbReference>
<dbReference type="RefSeq" id="WP_006304309.1">
    <property type="nucleotide sequence ID" value="NZ_AEDQ01000022.1"/>
</dbReference>
<feature type="compositionally biased region" description="Basic residues" evidence="8">
    <location>
        <begin position="13"/>
        <end position="28"/>
    </location>
</feature>
<dbReference type="NCBIfam" id="NF001898">
    <property type="entry name" value="PRK00654.1-1"/>
    <property type="match status" value="1"/>
</dbReference>
<comment type="caution">
    <text evidence="11">The sequence shown here is derived from an EMBL/GenBank/DDBJ whole genome shotgun (WGS) entry which is preliminary data.</text>
</comment>
<evidence type="ECO:0000256" key="8">
    <source>
        <dbReference type="SAM" id="MobiDB-lite"/>
    </source>
</evidence>
<evidence type="ECO:0000256" key="2">
    <source>
        <dbReference type="ARBA" id="ARBA00002764"/>
    </source>
</evidence>
<dbReference type="GO" id="GO:0009011">
    <property type="term" value="F:alpha-1,4-glucan glucosyltransferase (ADP-glucose donor) activity"/>
    <property type="evidence" value="ECO:0007669"/>
    <property type="project" value="UniProtKB-EC"/>
</dbReference>
<dbReference type="PANTHER" id="PTHR45825">
    <property type="entry name" value="GRANULE-BOUND STARCH SYNTHASE 1, CHLOROPLASTIC/AMYLOPLASTIC"/>
    <property type="match status" value="1"/>
</dbReference>
<evidence type="ECO:0000256" key="5">
    <source>
        <dbReference type="ARBA" id="ARBA00022679"/>
    </source>
</evidence>
<accession>A0ABN0AZT3</accession>
<evidence type="ECO:0000256" key="7">
    <source>
        <dbReference type="HAMAP-Rule" id="MF_00484"/>
    </source>
</evidence>
<dbReference type="Proteomes" id="UP000004431">
    <property type="component" value="Unassembled WGS sequence"/>
</dbReference>
<evidence type="ECO:0000256" key="6">
    <source>
        <dbReference type="ARBA" id="ARBA00023056"/>
    </source>
</evidence>
<dbReference type="HAMAP" id="MF_00484">
    <property type="entry name" value="Glycogen_synth"/>
    <property type="match status" value="1"/>
</dbReference>
<comment type="similarity">
    <text evidence="3 7">Belongs to the glycosyltransferase 1 family. Bacterial/plant glycogen synthase subfamily.</text>
</comment>
<reference evidence="11 12" key="1">
    <citation type="submission" date="2010-08" db="EMBL/GenBank/DDBJ databases">
        <authorList>
            <person name="Durkin A.S."/>
            <person name="Madupu R."/>
            <person name="Torralba M."/>
            <person name="Gillis M."/>
            <person name="Methe B."/>
            <person name="Sutton G."/>
            <person name="Nelson K.E."/>
        </authorList>
    </citation>
    <scope>NUCLEOTIDE SEQUENCE [LARGE SCALE GENOMIC DNA]</scope>
    <source>
        <strain evidence="11 12">PB189-T1-4</strain>
    </source>
</reference>
<feature type="binding site" evidence="7">
    <location>
        <position position="90"/>
    </location>
    <ligand>
        <name>ADP-alpha-D-glucose</name>
        <dbReference type="ChEBI" id="CHEBI:57498"/>
    </ligand>
</feature>
<dbReference type="Pfam" id="PF08323">
    <property type="entry name" value="Glyco_transf_5"/>
    <property type="match status" value="1"/>
</dbReference>
<comment type="catalytic activity">
    <reaction evidence="1 7">
        <text>[(1-&gt;4)-alpha-D-glucosyl](n) + ADP-alpha-D-glucose = [(1-&gt;4)-alpha-D-glucosyl](n+1) + ADP + H(+)</text>
        <dbReference type="Rhea" id="RHEA:18189"/>
        <dbReference type="Rhea" id="RHEA-COMP:9584"/>
        <dbReference type="Rhea" id="RHEA-COMP:9587"/>
        <dbReference type="ChEBI" id="CHEBI:15378"/>
        <dbReference type="ChEBI" id="CHEBI:15444"/>
        <dbReference type="ChEBI" id="CHEBI:57498"/>
        <dbReference type="ChEBI" id="CHEBI:456216"/>
        <dbReference type="EC" id="2.4.1.21"/>
    </reaction>
</comment>
<comment type="function">
    <text evidence="2 7">Synthesizes alpha-1,4-glucan chains using ADP-glucose.</text>
</comment>
<dbReference type="InterPro" id="IPR013534">
    <property type="entry name" value="Starch_synth_cat_dom"/>
</dbReference>
<gene>
    <name evidence="7 11" type="primary">glgA</name>
    <name evidence="11" type="ORF">HMPREF9248_0369</name>
</gene>
<feature type="domain" description="Starch synthase catalytic" evidence="10">
    <location>
        <begin position="77"/>
        <end position="313"/>
    </location>
</feature>
<dbReference type="NCBIfam" id="TIGR02095">
    <property type="entry name" value="glgA"/>
    <property type="match status" value="1"/>
</dbReference>
<dbReference type="EC" id="2.4.1.21" evidence="7"/>
<name>A0ABN0AZT3_9ACTN</name>
<dbReference type="EMBL" id="AEDQ01000022">
    <property type="protein sequence ID" value="EFL44007.1"/>
    <property type="molecule type" value="Genomic_DNA"/>
</dbReference>
<keyword evidence="4 7" id="KW-0328">Glycosyltransferase</keyword>
<protein>
    <recommendedName>
        <fullName evidence="7">Glycogen synthase</fullName>
        <ecNumber evidence="7">2.4.1.21</ecNumber>
    </recommendedName>
    <alternativeName>
        <fullName evidence="7">Starch [bacterial glycogen] synthase</fullName>
    </alternativeName>
</protein>
<evidence type="ECO:0000259" key="10">
    <source>
        <dbReference type="Pfam" id="PF08323"/>
    </source>
</evidence>
<feature type="domain" description="Glycosyl transferase family 1" evidence="9">
    <location>
        <begin position="369"/>
        <end position="517"/>
    </location>
</feature>
<evidence type="ECO:0000256" key="3">
    <source>
        <dbReference type="ARBA" id="ARBA00010281"/>
    </source>
</evidence>
<dbReference type="PANTHER" id="PTHR45825:SF11">
    <property type="entry name" value="ALPHA AMYLASE DOMAIN-CONTAINING PROTEIN"/>
    <property type="match status" value="1"/>
</dbReference>
<evidence type="ECO:0000259" key="9">
    <source>
        <dbReference type="Pfam" id="PF00534"/>
    </source>
</evidence>
<keyword evidence="12" id="KW-1185">Reference proteome</keyword>
<dbReference type="InterPro" id="IPR011835">
    <property type="entry name" value="GS/SS"/>
</dbReference>
<feature type="compositionally biased region" description="Low complexity" evidence="8">
    <location>
        <begin position="30"/>
        <end position="57"/>
    </location>
</feature>
<evidence type="ECO:0000313" key="12">
    <source>
        <dbReference type="Proteomes" id="UP000004431"/>
    </source>
</evidence>
<dbReference type="Pfam" id="PF00534">
    <property type="entry name" value="Glycos_transf_1"/>
    <property type="match status" value="1"/>
</dbReference>
<evidence type="ECO:0000313" key="11">
    <source>
        <dbReference type="EMBL" id="EFL44007.1"/>
    </source>
</evidence>
<dbReference type="Gene3D" id="3.40.50.2000">
    <property type="entry name" value="Glycogen Phosphorylase B"/>
    <property type="match status" value="2"/>
</dbReference>
<keyword evidence="5 7" id="KW-0808">Transferase</keyword>
<sequence length="553" mass="63016">MTPSPSRLERKTRPSGKARARTRARKQQSKQEQQHAQSQQEQQQSKHQQLQQPQQHQQPKRQPKQQQAPARRRSQTRVLFAASECVPFVKTGGLADVAGSLPTQLARLGVQIAVVLPKYSDIPAEFAASMERIAEFYVPLSWRYEYCGVEKLVHEGITYYFLDNEHYFKRNGLYGQFDDGERFAFFSKAVCEAIHYVPELHVNLIHCNDWQTALIPVFLHEFYHEIPHMSAIRTVVSIHNIKFQGQMTDQMIGDVLGLASKPDAVRQLHCCDHAINFLQAGLCYADRILTVSPTYANEIQIPFYGEGLDWLIRRRACITRGILNGIDIHAWDPRHDTFIPRTYSPQTLERKAYCKARLQEELHLTCDPTAALIVMVGRLTDQKGLGLVRYAMNDLMHRHVQIAVLGNGDANHEEAFRYFAATYPGRVSATLAFNNALSHRMYAGADMFLMPSVFEPCGLSQMIAMRYGAVCIVRETGGLRDTVVPYNKFTHEGLGFSFANINAGEMVGAVDRALELYTSDADAWHTLQQRVMKVDFSWKTQARKYVEVYKQLC</sequence>
<keyword evidence="6 7" id="KW-0320">Glycogen biosynthesis</keyword>
<dbReference type="SUPFAM" id="SSF53756">
    <property type="entry name" value="UDP-Glycosyltransferase/glycogen phosphorylase"/>
    <property type="match status" value="1"/>
</dbReference>
<evidence type="ECO:0000256" key="4">
    <source>
        <dbReference type="ARBA" id="ARBA00022676"/>
    </source>
</evidence>
<organism evidence="11 12">
    <name type="scientific">Fannyhessea vaginae PB189-T1-4</name>
    <dbReference type="NCBI Taxonomy" id="866774"/>
    <lineage>
        <taxon>Bacteria</taxon>
        <taxon>Bacillati</taxon>
        <taxon>Actinomycetota</taxon>
        <taxon>Coriobacteriia</taxon>
        <taxon>Coriobacteriales</taxon>
        <taxon>Atopobiaceae</taxon>
        <taxon>Fannyhessea</taxon>
    </lineage>
</organism>
<comment type="pathway">
    <text evidence="7">Glycan biosynthesis; glycogen biosynthesis.</text>
</comment>